<dbReference type="Proteomes" id="UP000245695">
    <property type="component" value="Chromosome 1"/>
</dbReference>
<evidence type="ECO:0000313" key="2">
    <source>
        <dbReference type="Proteomes" id="UP000245695"/>
    </source>
</evidence>
<dbReference type="KEGG" id="rhom:FRIFI_1268"/>
<dbReference type="EMBL" id="LN650648">
    <property type="protein sequence ID" value="CEI72804.1"/>
    <property type="molecule type" value="Genomic_DNA"/>
</dbReference>
<sequence length="36" mass="3932">MGYTNILPSKFSTNYERVIGFGIACKVDGKEGEGHL</sequence>
<gene>
    <name evidence="1" type="ORF">FRIFI_1268</name>
</gene>
<keyword evidence="2" id="KW-1185">Reference proteome</keyword>
<name>A0A2P2BUW6_9FIRM</name>
<accession>A0A2P2BUW6</accession>
<dbReference type="AlphaFoldDB" id="A0A2P2BUW6"/>
<proteinExistence type="predicted"/>
<evidence type="ECO:0000313" key="1">
    <source>
        <dbReference type="EMBL" id="CEI72804.1"/>
    </source>
</evidence>
<organism evidence="1 2">
    <name type="scientific">Romboutsia hominis</name>
    <dbReference type="NCBI Taxonomy" id="1507512"/>
    <lineage>
        <taxon>Bacteria</taxon>
        <taxon>Bacillati</taxon>
        <taxon>Bacillota</taxon>
        <taxon>Clostridia</taxon>
        <taxon>Peptostreptococcales</taxon>
        <taxon>Peptostreptococcaceae</taxon>
        <taxon>Romboutsia</taxon>
    </lineage>
</organism>
<protein>
    <submittedName>
        <fullName evidence="1">Uncharacterized protein</fullName>
    </submittedName>
</protein>
<reference evidence="1 2" key="1">
    <citation type="submission" date="2014-09" db="EMBL/GenBank/DDBJ databases">
        <authorList>
            <person name="Hornung B.V."/>
        </authorList>
    </citation>
    <scope>NUCLEOTIDE SEQUENCE [LARGE SCALE GENOMIC DNA]</scope>
    <source>
        <strain evidence="1 2">FRIFI</strain>
    </source>
</reference>